<evidence type="ECO:0000256" key="1">
    <source>
        <dbReference type="ARBA" id="ARBA00007274"/>
    </source>
</evidence>
<dbReference type="Proteomes" id="UP000231328">
    <property type="component" value="Unassembled WGS sequence"/>
</dbReference>
<dbReference type="InterPro" id="IPR041561">
    <property type="entry name" value="PglD_N"/>
</dbReference>
<feature type="binding site" evidence="4">
    <location>
        <position position="66"/>
    </location>
    <ligand>
        <name>substrate</name>
    </ligand>
</feature>
<evidence type="ECO:0000313" key="7">
    <source>
        <dbReference type="Proteomes" id="UP000231328"/>
    </source>
</evidence>
<accession>A0AAP8GQ94</accession>
<dbReference type="InterPro" id="IPR018357">
    <property type="entry name" value="Hexapep_transf_CS"/>
</dbReference>
<dbReference type="InterPro" id="IPR020019">
    <property type="entry name" value="AcTrfase_PglD-like"/>
</dbReference>
<dbReference type="SUPFAM" id="SSF51161">
    <property type="entry name" value="Trimeric LpxA-like enzymes"/>
    <property type="match status" value="1"/>
</dbReference>
<dbReference type="CDD" id="cd03360">
    <property type="entry name" value="LbH_AT_putative"/>
    <property type="match status" value="1"/>
</dbReference>
<dbReference type="EMBL" id="NMVR01000002">
    <property type="protein sequence ID" value="PJG41457.1"/>
    <property type="molecule type" value="Genomic_DNA"/>
</dbReference>
<proteinExistence type="inferred from homology"/>
<keyword evidence="3" id="KW-0677">Repeat</keyword>
<dbReference type="RefSeq" id="WP_072044553.1">
    <property type="nucleotide sequence ID" value="NZ_CP129250.1"/>
</dbReference>
<evidence type="ECO:0000256" key="4">
    <source>
        <dbReference type="PIRSR" id="PIRSR620019-2"/>
    </source>
</evidence>
<name>A0AAP8GQ94_9ENTR</name>
<organism evidence="6 7">
    <name type="scientific">Enterobacter hormaechei</name>
    <dbReference type="NCBI Taxonomy" id="158836"/>
    <lineage>
        <taxon>Bacteria</taxon>
        <taxon>Pseudomonadati</taxon>
        <taxon>Pseudomonadota</taxon>
        <taxon>Gammaproteobacteria</taxon>
        <taxon>Enterobacterales</taxon>
        <taxon>Enterobacteriaceae</taxon>
        <taxon>Enterobacter</taxon>
        <taxon>Enterobacter cloacae complex</taxon>
    </lineage>
</organism>
<dbReference type="PROSITE" id="PS00101">
    <property type="entry name" value="HEXAPEP_TRANSFERASES"/>
    <property type="match status" value="1"/>
</dbReference>
<gene>
    <name evidence="6" type="ORF">CGZ54_01710</name>
</gene>
<dbReference type="InterPro" id="IPR011004">
    <property type="entry name" value="Trimer_LpxA-like_sf"/>
</dbReference>
<comment type="caution">
    <text evidence="6">The sequence shown here is derived from an EMBL/GenBank/DDBJ whole genome shotgun (WGS) entry which is preliminary data.</text>
</comment>
<dbReference type="GO" id="GO:0016747">
    <property type="term" value="F:acyltransferase activity, transferring groups other than amino-acyl groups"/>
    <property type="evidence" value="ECO:0007669"/>
    <property type="project" value="UniProtKB-ARBA"/>
</dbReference>
<sequence length="207" mass="22651">MRKKIVIFGAGGFSKSIIDSIDQDLYDVAGFIDTYKRGFHQGYPILSSSIEELDQQDKYHYFIGIGEPSVRHYFYTLLKKYNLKLINIIDRSALVSEKTILGTGIYIGKMSIINPDSKISDCAVVNTRSLIEHGNFVGCCTNISTNVVLNGDVKVDDLTFVGSSSVINGQLSIGKNSIVGSGSVVIRNVPDNVVVVGAPARIIKERK</sequence>
<dbReference type="AlphaFoldDB" id="A0AAP8GQ94"/>
<dbReference type="NCBIfam" id="TIGR03570">
    <property type="entry name" value="NeuD_NnaD"/>
    <property type="match status" value="1"/>
</dbReference>
<evidence type="ECO:0000313" key="6">
    <source>
        <dbReference type="EMBL" id="PJG41457.1"/>
    </source>
</evidence>
<dbReference type="Gene3D" id="2.160.10.10">
    <property type="entry name" value="Hexapeptide repeat proteins"/>
    <property type="match status" value="1"/>
</dbReference>
<dbReference type="Gene3D" id="3.40.50.20">
    <property type="match status" value="1"/>
</dbReference>
<dbReference type="PANTHER" id="PTHR43300:SF7">
    <property type="entry name" value="UDP-N-ACETYLBACILLOSAMINE N-ACETYLTRANSFERASE"/>
    <property type="match status" value="1"/>
</dbReference>
<evidence type="ECO:0000256" key="2">
    <source>
        <dbReference type="ARBA" id="ARBA00022679"/>
    </source>
</evidence>
<evidence type="ECO:0000259" key="5">
    <source>
        <dbReference type="Pfam" id="PF17836"/>
    </source>
</evidence>
<feature type="domain" description="PglD N-terminal" evidence="5">
    <location>
        <begin position="4"/>
        <end position="75"/>
    </location>
</feature>
<dbReference type="Pfam" id="PF17836">
    <property type="entry name" value="PglD_N"/>
    <property type="match status" value="1"/>
</dbReference>
<evidence type="ECO:0000256" key="3">
    <source>
        <dbReference type="ARBA" id="ARBA00022737"/>
    </source>
</evidence>
<dbReference type="PANTHER" id="PTHR43300">
    <property type="entry name" value="ACETYLTRANSFERASE"/>
    <property type="match status" value="1"/>
</dbReference>
<keyword evidence="2" id="KW-0808">Transferase</keyword>
<reference evidence="6 7" key="1">
    <citation type="submission" date="2017-07" db="EMBL/GenBank/DDBJ databases">
        <title>Draft genome sequence of Enterobacter cloacae ST128, a clinical strain coproducing KPC-2 and NDM-1 carbapenemases.</title>
        <authorList>
            <person name="Li X."/>
        </authorList>
    </citation>
    <scope>NUCLEOTIDE SEQUENCE [LARGE SCALE GENOMIC DNA]</scope>
    <source>
        <strain evidence="6 7">HBY</strain>
    </source>
</reference>
<protein>
    <submittedName>
        <fullName evidence="6">Shikimate dehydrogenase</fullName>
    </submittedName>
</protein>
<comment type="similarity">
    <text evidence="1">Belongs to the transferase hexapeptide repeat family.</text>
</comment>
<dbReference type="InterPro" id="IPR050179">
    <property type="entry name" value="Trans_hexapeptide_repeat"/>
</dbReference>